<name>A0ABQ5JKW0_9LACO</name>
<keyword evidence="1" id="KW-0472">Membrane</keyword>
<dbReference type="Proteomes" id="UP001628078">
    <property type="component" value="Unassembled WGS sequence"/>
</dbReference>
<keyword evidence="3" id="KW-1185">Reference proteome</keyword>
<evidence type="ECO:0000256" key="1">
    <source>
        <dbReference type="SAM" id="Phobius"/>
    </source>
</evidence>
<dbReference type="RefSeq" id="WP_407882032.1">
    <property type="nucleotide sequence ID" value="NZ_BQXO01000001.1"/>
</dbReference>
<dbReference type="EMBL" id="BQXO01000001">
    <property type="protein sequence ID" value="GKT04813.1"/>
    <property type="molecule type" value="Genomic_DNA"/>
</dbReference>
<comment type="caution">
    <text evidence="2">The sequence shown here is derived from an EMBL/GenBank/DDBJ whole genome shotgun (WGS) entry which is preliminary data.</text>
</comment>
<protein>
    <submittedName>
        <fullName evidence="2">Uncharacterized protein</fullName>
    </submittedName>
</protein>
<keyword evidence="1" id="KW-0812">Transmembrane</keyword>
<reference evidence="2 3" key="1">
    <citation type="submission" date="2022-03" db="EMBL/GenBank/DDBJ databases">
        <title>Draft genome sequence of Furfurilactobacillus curtus JCM 31185.</title>
        <authorList>
            <person name="Suzuki S."/>
            <person name="Endo A."/>
            <person name="Kajikawa A."/>
        </authorList>
    </citation>
    <scope>NUCLEOTIDE SEQUENCE [LARGE SCALE GENOMIC DNA]</scope>
    <source>
        <strain evidence="2 3">JCM 31185</strain>
    </source>
</reference>
<accession>A0ABQ5JKW0</accession>
<proteinExistence type="predicted"/>
<sequence>MSEGKNDKSKSNGALNNFKQQADQLADMVSQKTGRKITSRWLVGVVAAIVVVIFVIVLALPKHLSGTYEYSEKGIFDVKTTESWTFSGGKFSEKFVDEGPNPNYGMSGKKGLHKTSTETSHIAGTYKIDKDKLTIESNAGKVAVARLSKDKKSFVLTGNSDHLIDFPNGTVYSKKADK</sequence>
<gene>
    <name evidence="2" type="ORF">JCM31185_01020</name>
</gene>
<feature type="transmembrane region" description="Helical" evidence="1">
    <location>
        <begin position="41"/>
        <end position="60"/>
    </location>
</feature>
<evidence type="ECO:0000313" key="2">
    <source>
        <dbReference type="EMBL" id="GKT04813.1"/>
    </source>
</evidence>
<evidence type="ECO:0000313" key="3">
    <source>
        <dbReference type="Proteomes" id="UP001628078"/>
    </source>
</evidence>
<organism evidence="2 3">
    <name type="scientific">Furfurilactobacillus curtus</name>
    <dbReference type="NCBI Taxonomy" id="1746200"/>
    <lineage>
        <taxon>Bacteria</taxon>
        <taxon>Bacillati</taxon>
        <taxon>Bacillota</taxon>
        <taxon>Bacilli</taxon>
        <taxon>Lactobacillales</taxon>
        <taxon>Lactobacillaceae</taxon>
        <taxon>Furfurilactobacillus</taxon>
    </lineage>
</organism>
<keyword evidence="1" id="KW-1133">Transmembrane helix</keyword>